<dbReference type="EMBL" id="QUSY01000833">
    <property type="protein sequence ID" value="RHY27133.1"/>
    <property type="molecule type" value="Genomic_DNA"/>
</dbReference>
<reference evidence="3 4" key="1">
    <citation type="submission" date="2018-08" db="EMBL/GenBank/DDBJ databases">
        <title>Aphanomyces genome sequencing and annotation.</title>
        <authorList>
            <person name="Minardi D."/>
            <person name="Oidtmann B."/>
            <person name="Van Der Giezen M."/>
            <person name="Studholme D.J."/>
        </authorList>
    </citation>
    <scope>NUCLEOTIDE SEQUENCE [LARGE SCALE GENOMIC DNA]</scope>
    <source>
        <strain evidence="3 4">NJM0002</strain>
    </source>
</reference>
<proteinExistence type="predicted"/>
<feature type="transmembrane region" description="Helical" evidence="2">
    <location>
        <begin position="223"/>
        <end position="248"/>
    </location>
</feature>
<name>A0A418APX3_9STRA</name>
<evidence type="ECO:0000256" key="2">
    <source>
        <dbReference type="SAM" id="Phobius"/>
    </source>
</evidence>
<protein>
    <recommendedName>
        <fullName evidence="5">Potassium channel domain-containing protein</fullName>
    </recommendedName>
</protein>
<dbReference type="SUPFAM" id="SSF81324">
    <property type="entry name" value="Voltage-gated potassium channels"/>
    <property type="match status" value="1"/>
</dbReference>
<dbReference type="GO" id="GO:0016286">
    <property type="term" value="F:small conductance calcium-activated potassium channel activity"/>
    <property type="evidence" value="ECO:0007669"/>
    <property type="project" value="InterPro"/>
</dbReference>
<feature type="transmembrane region" description="Helical" evidence="2">
    <location>
        <begin position="63"/>
        <end position="80"/>
    </location>
</feature>
<dbReference type="Proteomes" id="UP000285060">
    <property type="component" value="Unassembled WGS sequence"/>
</dbReference>
<dbReference type="InterPro" id="IPR015449">
    <property type="entry name" value="K_chnl_Ca-activ_SK"/>
</dbReference>
<dbReference type="Pfam" id="PF03530">
    <property type="entry name" value="SK_channel"/>
    <property type="match status" value="1"/>
</dbReference>
<keyword evidence="2" id="KW-1133">Transmembrane helix</keyword>
<keyword evidence="4" id="KW-1185">Reference proteome</keyword>
<comment type="caution">
    <text evidence="3">The sequence shown here is derived from an EMBL/GenBank/DDBJ whole genome shotgun (WGS) entry which is preliminary data.</text>
</comment>
<feature type="transmembrane region" description="Helical" evidence="2">
    <location>
        <begin position="100"/>
        <end position="119"/>
    </location>
</feature>
<feature type="region of interest" description="Disordered" evidence="1">
    <location>
        <begin position="1"/>
        <end position="20"/>
    </location>
</feature>
<dbReference type="GO" id="GO:0016020">
    <property type="term" value="C:membrane"/>
    <property type="evidence" value="ECO:0007669"/>
    <property type="project" value="InterPro"/>
</dbReference>
<evidence type="ECO:0000313" key="4">
    <source>
        <dbReference type="Proteomes" id="UP000285060"/>
    </source>
</evidence>
<accession>A0A418APX3</accession>
<evidence type="ECO:0008006" key="5">
    <source>
        <dbReference type="Google" id="ProtNLM"/>
    </source>
</evidence>
<dbReference type="AlphaFoldDB" id="A0A418APX3"/>
<keyword evidence="2" id="KW-0812">Transmembrane</keyword>
<evidence type="ECO:0000256" key="1">
    <source>
        <dbReference type="SAM" id="MobiDB-lite"/>
    </source>
</evidence>
<evidence type="ECO:0000313" key="3">
    <source>
        <dbReference type="EMBL" id="RHY27133.1"/>
    </source>
</evidence>
<keyword evidence="2" id="KW-0472">Membrane</keyword>
<dbReference type="PANTHER" id="PTHR10153">
    <property type="entry name" value="SMALL CONDUCTANCE CALCIUM-ACTIVATED POTASSIUM CHANNEL"/>
    <property type="match status" value="1"/>
</dbReference>
<gene>
    <name evidence="3" type="ORF">DYB32_007020</name>
</gene>
<organism evidence="3 4">
    <name type="scientific">Aphanomyces invadans</name>
    <dbReference type="NCBI Taxonomy" id="157072"/>
    <lineage>
        <taxon>Eukaryota</taxon>
        <taxon>Sar</taxon>
        <taxon>Stramenopiles</taxon>
        <taxon>Oomycota</taxon>
        <taxon>Saprolegniomycetes</taxon>
        <taxon>Saprolegniales</taxon>
        <taxon>Verrucalvaceae</taxon>
        <taxon>Aphanomyces</taxon>
    </lineage>
</organism>
<sequence>MSPTTSKYKGKLGGTASPVVSGSEKYMKQLQSPSVRKLFSENQTVQNLQVIHNLKKNYRHRKLFEIWAFVVAIVGLVLMLAENEVLMVADASSTPLSEALKTVVSISTAILLILIVCRYQSHTNIYKLQNIIPPTASMLSVFWPVLLLELIVCGFHIPPYLSGSLPILQFRHSLDSNENAICRHPKNLTTTIHDNACYLSYSYNYDTSVGYGDYAPVTYAGRGFLTCSGILGGLLILSLVQSIFFGALELTDNESRVKYIIDKTRWDKQRREAAVKLIQTQYRLKRQLHPRNGPVNQRAVDHLSLHLFECMEAMHKFVRGEPRNARTFEEEMDGHIGSLLRAMDDMKRDEDAILQRIQDKTRRLHAACDDILASTM</sequence>
<dbReference type="Gene3D" id="1.10.287.70">
    <property type="match status" value="1"/>
</dbReference>
<feature type="transmembrane region" description="Helical" evidence="2">
    <location>
        <begin position="131"/>
        <end position="157"/>
    </location>
</feature>
<dbReference type="VEuPathDB" id="FungiDB:H310_08367"/>